<evidence type="ECO:0000256" key="2">
    <source>
        <dbReference type="ARBA" id="ARBA00022884"/>
    </source>
</evidence>
<protein>
    <recommendedName>
        <fullName evidence="4">Heat shock protein 15</fullName>
    </recommendedName>
</protein>
<dbReference type="RefSeq" id="WP_076835629.1">
    <property type="nucleotide sequence ID" value="NZ_CP019434.1"/>
</dbReference>
<dbReference type="InterPro" id="IPR025708">
    <property type="entry name" value="HSP15"/>
</dbReference>
<dbReference type="SUPFAM" id="SSF55174">
    <property type="entry name" value="Alpha-L RNA-binding motif"/>
    <property type="match status" value="1"/>
</dbReference>
<reference evidence="7 8" key="1">
    <citation type="submission" date="2017-01" db="EMBL/GenBank/DDBJ databases">
        <title>Draft sequence of Acidihalobacter ferrooxidans strain DSM 14175 (strain V8).</title>
        <authorList>
            <person name="Khaleque H.N."/>
            <person name="Ramsay J.P."/>
            <person name="Murphy R.J.T."/>
            <person name="Kaksonen A.H."/>
            <person name="Boxall N.J."/>
            <person name="Watkin E.L.J."/>
        </authorList>
    </citation>
    <scope>NUCLEOTIDE SEQUENCE [LARGE SCALE GENOMIC DNA]</scope>
    <source>
        <strain evidence="7 8">V8</strain>
    </source>
</reference>
<dbReference type="STRING" id="1765967.BW247_02945"/>
<gene>
    <name evidence="7" type="ORF">BW247_02945</name>
</gene>
<proteinExistence type="inferred from homology"/>
<keyword evidence="2 4" id="KW-0694">RNA-binding</keyword>
<dbReference type="GO" id="GO:0034605">
    <property type="term" value="P:cellular response to heat"/>
    <property type="evidence" value="ECO:0007669"/>
    <property type="project" value="InterPro"/>
</dbReference>
<evidence type="ECO:0000313" key="7">
    <source>
        <dbReference type="EMBL" id="APZ42177.1"/>
    </source>
</evidence>
<organism evidence="7 8">
    <name type="scientific">Acidihalobacter ferrooxydans</name>
    <dbReference type="NCBI Taxonomy" id="1765967"/>
    <lineage>
        <taxon>Bacteria</taxon>
        <taxon>Pseudomonadati</taxon>
        <taxon>Pseudomonadota</taxon>
        <taxon>Gammaproteobacteria</taxon>
        <taxon>Chromatiales</taxon>
        <taxon>Ectothiorhodospiraceae</taxon>
        <taxon>Acidihalobacter</taxon>
    </lineage>
</organism>
<dbReference type="InterPro" id="IPR036986">
    <property type="entry name" value="S4_RNA-bd_sf"/>
</dbReference>
<evidence type="ECO:0000256" key="3">
    <source>
        <dbReference type="ARBA" id="ARBA00023125"/>
    </source>
</evidence>
<dbReference type="SMART" id="SM00363">
    <property type="entry name" value="S4"/>
    <property type="match status" value="1"/>
</dbReference>
<dbReference type="GO" id="GO:0003677">
    <property type="term" value="F:DNA binding"/>
    <property type="evidence" value="ECO:0007669"/>
    <property type="project" value="UniProtKB-KW"/>
</dbReference>
<dbReference type="EMBL" id="CP019434">
    <property type="protein sequence ID" value="APZ42177.1"/>
    <property type="molecule type" value="Genomic_DNA"/>
</dbReference>
<evidence type="ECO:0000259" key="6">
    <source>
        <dbReference type="SMART" id="SM00363"/>
    </source>
</evidence>
<dbReference type="CDD" id="cd00165">
    <property type="entry name" value="S4"/>
    <property type="match status" value="1"/>
</dbReference>
<dbReference type="Proteomes" id="UP000243807">
    <property type="component" value="Chromosome"/>
</dbReference>
<dbReference type="Pfam" id="PF01479">
    <property type="entry name" value="S4"/>
    <property type="match status" value="1"/>
</dbReference>
<feature type="domain" description="RNA-binding S4" evidence="6">
    <location>
        <begin position="10"/>
        <end position="72"/>
    </location>
</feature>
<accession>A0A1P8UEA6</accession>
<dbReference type="GO" id="GO:0043023">
    <property type="term" value="F:ribosomal large subunit binding"/>
    <property type="evidence" value="ECO:0007669"/>
    <property type="project" value="InterPro"/>
</dbReference>
<feature type="region of interest" description="Disordered" evidence="5">
    <location>
        <begin position="91"/>
        <end position="132"/>
    </location>
</feature>
<dbReference type="KEGG" id="afy:BW247_02945"/>
<dbReference type="PIRSF" id="PIRSF016821">
    <property type="entry name" value="HSP15"/>
    <property type="match status" value="1"/>
</dbReference>
<feature type="compositionally biased region" description="Basic and acidic residues" evidence="5">
    <location>
        <begin position="94"/>
        <end position="107"/>
    </location>
</feature>
<dbReference type="AlphaFoldDB" id="A0A1P8UEA6"/>
<dbReference type="Gene3D" id="3.10.290.10">
    <property type="entry name" value="RNA-binding S4 domain"/>
    <property type="match status" value="1"/>
</dbReference>
<sequence length="132" mass="15116">MTTVNESAGMRLDKWLWAARFFKTRSLASQAVGGGKVHLNGARVKPSHAVRPGDELTVQRGHERYIVTVSGLDAQRRQAVEAQKLYTETAASRAARDALREDRRLQRQAEPAPQRRPDKRQRRQLREFRGRD</sequence>
<name>A0A1P8UEA6_9GAMM</name>
<comment type="similarity">
    <text evidence="1 4">Belongs to the HSP15 family.</text>
</comment>
<keyword evidence="8" id="KW-1185">Reference proteome</keyword>
<evidence type="ECO:0000256" key="5">
    <source>
        <dbReference type="SAM" id="MobiDB-lite"/>
    </source>
</evidence>
<keyword evidence="3 4" id="KW-0238">DNA-binding</keyword>
<dbReference type="PROSITE" id="PS50889">
    <property type="entry name" value="S4"/>
    <property type="match status" value="1"/>
</dbReference>
<dbReference type="GO" id="GO:0003727">
    <property type="term" value="F:single-stranded RNA binding"/>
    <property type="evidence" value="ECO:0007669"/>
    <property type="project" value="InterPro"/>
</dbReference>
<evidence type="ECO:0000256" key="4">
    <source>
        <dbReference type="PIRNR" id="PIRNR016821"/>
    </source>
</evidence>
<dbReference type="InterPro" id="IPR002942">
    <property type="entry name" value="S4_RNA-bd"/>
</dbReference>
<evidence type="ECO:0000256" key="1">
    <source>
        <dbReference type="ARBA" id="ARBA00008396"/>
    </source>
</evidence>
<evidence type="ECO:0000313" key="8">
    <source>
        <dbReference type="Proteomes" id="UP000243807"/>
    </source>
</evidence>